<dbReference type="OrthoDB" id="9807941at2"/>
<dbReference type="InterPro" id="IPR028431">
    <property type="entry name" value="NADP_DH_HndA-like"/>
</dbReference>
<keyword evidence="3 7" id="KW-0479">Metal-binding</keyword>
<keyword evidence="5 7" id="KW-0411">Iron-sulfur</keyword>
<organism evidence="8 9">
    <name type="scientific">Thermosediminibacter litoriperuensis</name>
    <dbReference type="NCBI Taxonomy" id="291989"/>
    <lineage>
        <taxon>Bacteria</taxon>
        <taxon>Bacillati</taxon>
        <taxon>Bacillota</taxon>
        <taxon>Clostridia</taxon>
        <taxon>Thermosediminibacterales</taxon>
        <taxon>Thermosediminibacteraceae</taxon>
        <taxon>Thermosediminibacter</taxon>
    </lineage>
</organism>
<keyword evidence="9" id="KW-1185">Reference proteome</keyword>
<name>A0A5S5AXV8_9FIRM</name>
<feature type="binding site" evidence="7">
    <location>
        <position position="129"/>
    </location>
    <ligand>
        <name>[2Fe-2S] cluster</name>
        <dbReference type="ChEBI" id="CHEBI:190135"/>
    </ligand>
</feature>
<dbReference type="PANTHER" id="PTHR43342:SF2">
    <property type="entry name" value="POTENTIAL NAD-REDUCING HYDROGENASE SUBUNIT"/>
    <property type="match status" value="1"/>
</dbReference>
<dbReference type="Pfam" id="PF01257">
    <property type="entry name" value="2Fe-2S_thioredx"/>
    <property type="match status" value="1"/>
</dbReference>
<dbReference type="InterPro" id="IPR042128">
    <property type="entry name" value="NuoE_dom"/>
</dbReference>
<evidence type="ECO:0000256" key="7">
    <source>
        <dbReference type="PIRSR" id="PIRSR000216-1"/>
    </source>
</evidence>
<accession>A0A5S5AXV8</accession>
<comment type="cofactor">
    <cofactor evidence="7">
        <name>[2Fe-2S] cluster</name>
        <dbReference type="ChEBI" id="CHEBI:190135"/>
    </cofactor>
    <text evidence="7">Binds 1 [2Fe-2S] cluster.</text>
</comment>
<dbReference type="PIRSF" id="PIRSF000216">
    <property type="entry name" value="NADH_DH_24kDa"/>
    <property type="match status" value="1"/>
</dbReference>
<evidence type="ECO:0000256" key="5">
    <source>
        <dbReference type="ARBA" id="ARBA00023014"/>
    </source>
</evidence>
<dbReference type="Gene3D" id="3.40.30.10">
    <property type="entry name" value="Glutaredoxin"/>
    <property type="match status" value="1"/>
</dbReference>
<evidence type="ECO:0000313" key="8">
    <source>
        <dbReference type="EMBL" id="TYP57660.1"/>
    </source>
</evidence>
<evidence type="ECO:0000256" key="3">
    <source>
        <dbReference type="ARBA" id="ARBA00022723"/>
    </source>
</evidence>
<reference evidence="8 9" key="1">
    <citation type="submission" date="2019-07" db="EMBL/GenBank/DDBJ databases">
        <title>Genomic Encyclopedia of Type Strains, Phase I: the one thousand microbial genomes (KMG-I) project.</title>
        <authorList>
            <person name="Kyrpides N."/>
        </authorList>
    </citation>
    <scope>NUCLEOTIDE SEQUENCE [LARGE SCALE GENOMIC DNA]</scope>
    <source>
        <strain evidence="8 9">DSM 16647</strain>
    </source>
</reference>
<dbReference type="CDD" id="cd03064">
    <property type="entry name" value="TRX_Fd_NuoE"/>
    <property type="match status" value="1"/>
</dbReference>
<proteinExistence type="inferred from homology"/>
<evidence type="ECO:0000313" key="9">
    <source>
        <dbReference type="Proteomes" id="UP000322294"/>
    </source>
</evidence>
<keyword evidence="4 7" id="KW-0408">Iron</keyword>
<evidence type="ECO:0000256" key="4">
    <source>
        <dbReference type="ARBA" id="ARBA00023004"/>
    </source>
</evidence>
<dbReference type="GO" id="GO:0016491">
    <property type="term" value="F:oxidoreductase activity"/>
    <property type="evidence" value="ECO:0007669"/>
    <property type="project" value="InterPro"/>
</dbReference>
<comment type="cofactor">
    <cofactor evidence="6">
        <name>[2Fe-2S] cluster</name>
        <dbReference type="ChEBI" id="CHEBI:190135"/>
    </cofactor>
</comment>
<dbReference type="InterPro" id="IPR002023">
    <property type="entry name" value="NuoE-like"/>
</dbReference>
<dbReference type="AlphaFoldDB" id="A0A5S5AXV8"/>
<dbReference type="PANTHER" id="PTHR43342">
    <property type="entry name" value="NADH-QUINONE OXIDOREDUCTASE, E SUBUNIT"/>
    <property type="match status" value="1"/>
</dbReference>
<feature type="binding site" evidence="7">
    <location>
        <position position="88"/>
    </location>
    <ligand>
        <name>[2Fe-2S] cluster</name>
        <dbReference type="ChEBI" id="CHEBI:190135"/>
    </ligand>
</feature>
<sequence length="162" mass="18295">MQPAIKRDAEFEEKLKKVDEMLKKYEGQKGVLLQVLQEAQRIVGYLPIEVQKKVAEALDVTLSEVYSTVTFYSFFNLKPRGKYQIRVCLGTACYVKGADKVLGRIEQELKIKVGDTTEDLKFSLDACRCVGACGLAPVVIINDDVYGRLTPDRVPEILKNYE</sequence>
<dbReference type="Gene3D" id="1.10.10.1590">
    <property type="entry name" value="NADH-quinone oxidoreductase subunit E"/>
    <property type="match status" value="1"/>
</dbReference>
<dbReference type="FunFam" id="1.10.10.1590:FF:000001">
    <property type="entry name" value="NADH-quinone oxidoreductase subunit E"/>
    <property type="match status" value="1"/>
</dbReference>
<dbReference type="Proteomes" id="UP000322294">
    <property type="component" value="Unassembled WGS sequence"/>
</dbReference>
<dbReference type="NCBIfam" id="NF005722">
    <property type="entry name" value="PRK07539.1-2"/>
    <property type="match status" value="1"/>
</dbReference>
<keyword evidence="2 7" id="KW-0001">2Fe-2S</keyword>
<dbReference type="SUPFAM" id="SSF52833">
    <property type="entry name" value="Thioredoxin-like"/>
    <property type="match status" value="1"/>
</dbReference>
<evidence type="ECO:0000256" key="2">
    <source>
        <dbReference type="ARBA" id="ARBA00022714"/>
    </source>
</evidence>
<dbReference type="FunFam" id="3.40.30.10:FF:000015">
    <property type="entry name" value="NADH-quinone oxidoreductase subunit E"/>
    <property type="match status" value="1"/>
</dbReference>
<dbReference type="RefSeq" id="WP_148866459.1">
    <property type="nucleotide sequence ID" value="NZ_VNHO01000005.1"/>
</dbReference>
<dbReference type="NCBIfam" id="TIGR01958">
    <property type="entry name" value="nuoE_fam"/>
    <property type="match status" value="1"/>
</dbReference>
<comment type="caution">
    <text evidence="8">The sequence shown here is derived from an EMBL/GenBank/DDBJ whole genome shotgun (WGS) entry which is preliminary data.</text>
</comment>
<evidence type="ECO:0000256" key="1">
    <source>
        <dbReference type="ARBA" id="ARBA00010643"/>
    </source>
</evidence>
<dbReference type="GO" id="GO:0046872">
    <property type="term" value="F:metal ion binding"/>
    <property type="evidence" value="ECO:0007669"/>
    <property type="project" value="UniProtKB-KW"/>
</dbReference>
<gene>
    <name evidence="8" type="ORF">LZ11_00653</name>
</gene>
<feature type="binding site" evidence="7">
    <location>
        <position position="133"/>
    </location>
    <ligand>
        <name>[2Fe-2S] cluster</name>
        <dbReference type="ChEBI" id="CHEBI:190135"/>
    </ligand>
</feature>
<dbReference type="InterPro" id="IPR041921">
    <property type="entry name" value="NuoE_N"/>
</dbReference>
<dbReference type="GO" id="GO:0051537">
    <property type="term" value="F:2 iron, 2 sulfur cluster binding"/>
    <property type="evidence" value="ECO:0007669"/>
    <property type="project" value="UniProtKB-KW"/>
</dbReference>
<comment type="similarity">
    <text evidence="1">Belongs to the complex I 24 kDa subunit family.</text>
</comment>
<protein>
    <submittedName>
        <fullName evidence="8">NAD(P)-dependent iron-only hydrogenase diaphorase component iron-sulfur protein</fullName>
    </submittedName>
</protein>
<dbReference type="InterPro" id="IPR036249">
    <property type="entry name" value="Thioredoxin-like_sf"/>
</dbReference>
<feature type="binding site" evidence="7">
    <location>
        <position position="93"/>
    </location>
    <ligand>
        <name>[2Fe-2S] cluster</name>
        <dbReference type="ChEBI" id="CHEBI:190135"/>
    </ligand>
</feature>
<dbReference type="EMBL" id="VNHO01000005">
    <property type="protein sequence ID" value="TYP57660.1"/>
    <property type="molecule type" value="Genomic_DNA"/>
</dbReference>
<evidence type="ECO:0000256" key="6">
    <source>
        <dbReference type="ARBA" id="ARBA00034078"/>
    </source>
</evidence>